<comment type="caution">
    <text evidence="2">The sequence shown here is derived from an EMBL/GenBank/DDBJ whole genome shotgun (WGS) entry which is preliminary data.</text>
</comment>
<evidence type="ECO:0000313" key="2">
    <source>
        <dbReference type="EMBL" id="CAB1437583.1"/>
    </source>
</evidence>
<sequence length="86" mass="9817">MTNLNPLKINSPEKARVKQHAHFLRWPSSEGDRCGSCELSSGTHPDNGEISSSNMEETRFLAFFKENLPERPHQVDLQDAHEWDSP</sequence>
<dbReference type="EMBL" id="CADEAL010002046">
    <property type="protein sequence ID" value="CAB1437583.1"/>
    <property type="molecule type" value="Genomic_DNA"/>
</dbReference>
<proteinExistence type="predicted"/>
<feature type="compositionally biased region" description="Polar residues" evidence="1">
    <location>
        <begin position="38"/>
        <end position="54"/>
    </location>
</feature>
<dbReference type="AlphaFoldDB" id="A0A9N7UVI5"/>
<dbReference type="Proteomes" id="UP001153269">
    <property type="component" value="Unassembled WGS sequence"/>
</dbReference>
<feature type="region of interest" description="Disordered" evidence="1">
    <location>
        <begin position="28"/>
        <end position="54"/>
    </location>
</feature>
<keyword evidence="3" id="KW-1185">Reference proteome</keyword>
<gene>
    <name evidence="2" type="ORF">PLEPLA_LOCUS25621</name>
</gene>
<evidence type="ECO:0000313" key="3">
    <source>
        <dbReference type="Proteomes" id="UP001153269"/>
    </source>
</evidence>
<name>A0A9N7UVI5_PLEPL</name>
<organism evidence="2 3">
    <name type="scientific">Pleuronectes platessa</name>
    <name type="common">European plaice</name>
    <dbReference type="NCBI Taxonomy" id="8262"/>
    <lineage>
        <taxon>Eukaryota</taxon>
        <taxon>Metazoa</taxon>
        <taxon>Chordata</taxon>
        <taxon>Craniata</taxon>
        <taxon>Vertebrata</taxon>
        <taxon>Euteleostomi</taxon>
        <taxon>Actinopterygii</taxon>
        <taxon>Neopterygii</taxon>
        <taxon>Teleostei</taxon>
        <taxon>Neoteleostei</taxon>
        <taxon>Acanthomorphata</taxon>
        <taxon>Carangaria</taxon>
        <taxon>Pleuronectiformes</taxon>
        <taxon>Pleuronectoidei</taxon>
        <taxon>Pleuronectidae</taxon>
        <taxon>Pleuronectes</taxon>
    </lineage>
</organism>
<evidence type="ECO:0000256" key="1">
    <source>
        <dbReference type="SAM" id="MobiDB-lite"/>
    </source>
</evidence>
<accession>A0A9N7UVI5</accession>
<protein>
    <submittedName>
        <fullName evidence="2">Uncharacterized protein</fullName>
    </submittedName>
</protein>
<reference evidence="2" key="1">
    <citation type="submission" date="2020-03" db="EMBL/GenBank/DDBJ databases">
        <authorList>
            <person name="Weist P."/>
        </authorList>
    </citation>
    <scope>NUCLEOTIDE SEQUENCE</scope>
</reference>